<dbReference type="Proteomes" id="UP000013785">
    <property type="component" value="Unassembled WGS sequence"/>
</dbReference>
<evidence type="ECO:0008006" key="3">
    <source>
        <dbReference type="Google" id="ProtNLM"/>
    </source>
</evidence>
<organism evidence="1 2">
    <name type="scientific">Enterococcus phoeniculicola ATCC BAA-412</name>
    <dbReference type="NCBI Taxonomy" id="1158610"/>
    <lineage>
        <taxon>Bacteria</taxon>
        <taxon>Bacillati</taxon>
        <taxon>Bacillota</taxon>
        <taxon>Bacilli</taxon>
        <taxon>Lactobacillales</taxon>
        <taxon>Enterococcaceae</taxon>
        <taxon>Enterococcus</taxon>
    </lineage>
</organism>
<dbReference type="RefSeq" id="WP_010768635.1">
    <property type="nucleotide sequence ID" value="NZ_ASWE01000002.1"/>
</dbReference>
<keyword evidence="2" id="KW-1185">Reference proteome</keyword>
<comment type="caution">
    <text evidence="1">The sequence shown here is derived from an EMBL/GenBank/DDBJ whole genome shotgun (WGS) entry which is preliminary data.</text>
</comment>
<dbReference type="OrthoDB" id="2193766at2"/>
<proteinExistence type="predicted"/>
<dbReference type="EMBL" id="AJAT01000016">
    <property type="protein sequence ID" value="EOL42996.1"/>
    <property type="molecule type" value="Genomic_DNA"/>
</dbReference>
<protein>
    <recommendedName>
        <fullName evidence="3">ArpU family phage transcriptional regulator</fullName>
    </recommendedName>
</protein>
<dbReference type="AlphaFoldDB" id="R3W5T1"/>
<reference evidence="1 2" key="1">
    <citation type="submission" date="2013-02" db="EMBL/GenBank/DDBJ databases">
        <title>The Genome Sequence of Enterococcus phoeniculicola BAA-412.</title>
        <authorList>
            <consortium name="The Broad Institute Genome Sequencing Platform"/>
            <consortium name="The Broad Institute Genome Sequencing Center for Infectious Disease"/>
            <person name="Earl A.M."/>
            <person name="Gilmore M.S."/>
            <person name="Lebreton F."/>
            <person name="Walker B."/>
            <person name="Young S.K."/>
            <person name="Zeng Q."/>
            <person name="Gargeya S."/>
            <person name="Fitzgerald M."/>
            <person name="Haas B."/>
            <person name="Abouelleil A."/>
            <person name="Alvarado L."/>
            <person name="Arachchi H.M."/>
            <person name="Berlin A.M."/>
            <person name="Chapman S.B."/>
            <person name="Dewar J."/>
            <person name="Goldberg J."/>
            <person name="Griggs A."/>
            <person name="Gujja S."/>
            <person name="Hansen M."/>
            <person name="Howarth C."/>
            <person name="Imamovic A."/>
            <person name="Larimer J."/>
            <person name="McCowan C."/>
            <person name="Murphy C."/>
            <person name="Neiman D."/>
            <person name="Pearson M."/>
            <person name="Priest M."/>
            <person name="Roberts A."/>
            <person name="Saif S."/>
            <person name="Shea T."/>
            <person name="Sisk P."/>
            <person name="Sykes S."/>
            <person name="Wortman J."/>
            <person name="Nusbaum C."/>
            <person name="Birren B."/>
        </authorList>
    </citation>
    <scope>NUCLEOTIDE SEQUENCE [LARGE SCALE GENOMIC DNA]</scope>
    <source>
        <strain evidence="1 2">ATCC BAA-412</strain>
    </source>
</reference>
<sequence>MRNNISDNIDWYETKRNMGSFLRVYKIFLEREGKSYPKIGLEGTLVLVNEKNKFNAATRSQSNLKIQELFIEGFTAIMHPFNPEITKRRRKIFLFRFFYGLSIPLISERVNYQRNVIILDSKVAIYQFCEALNLVCKLF</sequence>
<dbReference type="STRING" id="154621.RV11_GL003185"/>
<dbReference type="eggNOG" id="ENOG5032DDB">
    <property type="taxonomic scope" value="Bacteria"/>
</dbReference>
<dbReference type="HOGENOM" id="CLU_112825_0_0_9"/>
<evidence type="ECO:0000313" key="1">
    <source>
        <dbReference type="EMBL" id="EOL42996.1"/>
    </source>
</evidence>
<name>R3W5T1_9ENTE</name>
<accession>R3W5T1</accession>
<dbReference type="PATRIC" id="fig|1158610.3.peg.1967"/>
<gene>
    <name evidence="1" type="ORF">UC3_01973</name>
</gene>
<evidence type="ECO:0000313" key="2">
    <source>
        <dbReference type="Proteomes" id="UP000013785"/>
    </source>
</evidence>